<dbReference type="Proteomes" id="UP001219355">
    <property type="component" value="Chromosome 5"/>
</dbReference>
<accession>A0AAF0DPJ6</accession>
<keyword evidence="1" id="KW-0812">Transmembrane</keyword>
<organism evidence="2 3">
    <name type="scientific">Emydomyces testavorans</name>
    <dbReference type="NCBI Taxonomy" id="2070801"/>
    <lineage>
        <taxon>Eukaryota</taxon>
        <taxon>Fungi</taxon>
        <taxon>Dikarya</taxon>
        <taxon>Ascomycota</taxon>
        <taxon>Pezizomycotina</taxon>
        <taxon>Eurotiomycetes</taxon>
        <taxon>Eurotiomycetidae</taxon>
        <taxon>Onygenales</taxon>
        <taxon>Nannizziopsiaceae</taxon>
        <taxon>Emydomyces</taxon>
    </lineage>
</organism>
<protein>
    <submittedName>
        <fullName evidence="2">Uncharacterized protein</fullName>
    </submittedName>
</protein>
<keyword evidence="1" id="KW-1133">Transmembrane helix</keyword>
<evidence type="ECO:0000313" key="2">
    <source>
        <dbReference type="EMBL" id="WEW61567.1"/>
    </source>
</evidence>
<dbReference type="AlphaFoldDB" id="A0AAF0DPJ6"/>
<evidence type="ECO:0000313" key="3">
    <source>
        <dbReference type="Proteomes" id="UP001219355"/>
    </source>
</evidence>
<dbReference type="EMBL" id="CP120631">
    <property type="protein sequence ID" value="WEW61567.1"/>
    <property type="molecule type" value="Genomic_DNA"/>
</dbReference>
<reference evidence="2" key="1">
    <citation type="submission" date="2023-03" db="EMBL/GenBank/DDBJ databases">
        <title>Emydomyces testavorans Genome Sequence.</title>
        <authorList>
            <person name="Hoyer L."/>
        </authorList>
    </citation>
    <scope>NUCLEOTIDE SEQUENCE</scope>
    <source>
        <strain evidence="2">16-2883</strain>
    </source>
</reference>
<keyword evidence="3" id="KW-1185">Reference proteome</keyword>
<name>A0AAF0DPJ6_9EURO</name>
<sequence length="91" mass="10640">MENLSGHLFLEAWMPGFTYHGEWIWSFGAMISQLLSLFFGNYHIFGLREDEQYDRGILEGIMDGVPQPTQKPYISKTTLEFEPDNKIFIFT</sequence>
<feature type="transmembrane region" description="Helical" evidence="1">
    <location>
        <begin position="23"/>
        <end position="45"/>
    </location>
</feature>
<proteinExistence type="predicted"/>
<keyword evidence="1" id="KW-0472">Membrane</keyword>
<gene>
    <name evidence="2" type="ORF">PRK78_007058</name>
</gene>
<evidence type="ECO:0000256" key="1">
    <source>
        <dbReference type="SAM" id="Phobius"/>
    </source>
</evidence>